<gene>
    <name evidence="2" type="ORF">GCM10023205_77320</name>
</gene>
<feature type="transmembrane region" description="Helical" evidence="1">
    <location>
        <begin position="278"/>
        <end position="300"/>
    </location>
</feature>
<comment type="caution">
    <text evidence="2">The sequence shown here is derived from an EMBL/GenBank/DDBJ whole genome shotgun (WGS) entry which is preliminary data.</text>
</comment>
<keyword evidence="1" id="KW-1133">Transmembrane helix</keyword>
<keyword evidence="1" id="KW-0472">Membrane</keyword>
<reference evidence="3" key="1">
    <citation type="journal article" date="2019" name="Int. J. Syst. Evol. Microbiol.">
        <title>The Global Catalogue of Microorganisms (GCM) 10K type strain sequencing project: providing services to taxonomists for standard genome sequencing and annotation.</title>
        <authorList>
            <consortium name="The Broad Institute Genomics Platform"/>
            <consortium name="The Broad Institute Genome Sequencing Center for Infectious Disease"/>
            <person name="Wu L."/>
            <person name="Ma J."/>
        </authorList>
    </citation>
    <scope>NUCLEOTIDE SEQUENCE [LARGE SCALE GENOMIC DNA]</scope>
    <source>
        <strain evidence="3">JCM 17986</strain>
    </source>
</reference>
<keyword evidence="3" id="KW-1185">Reference proteome</keyword>
<proteinExistence type="predicted"/>
<keyword evidence="1" id="KW-0812">Transmembrane</keyword>
<dbReference type="RefSeq" id="WP_345680547.1">
    <property type="nucleotide sequence ID" value="NZ_BAABHS010000049.1"/>
</dbReference>
<protein>
    <submittedName>
        <fullName evidence="2">Uncharacterized protein</fullName>
    </submittedName>
</protein>
<accession>A0ABP9IAG6</accession>
<feature type="transmembrane region" description="Helical" evidence="1">
    <location>
        <begin position="369"/>
        <end position="397"/>
    </location>
</feature>
<dbReference type="EMBL" id="BAABHS010000049">
    <property type="protein sequence ID" value="GAA4993223.1"/>
    <property type="molecule type" value="Genomic_DNA"/>
</dbReference>
<evidence type="ECO:0000313" key="2">
    <source>
        <dbReference type="EMBL" id="GAA4993223.1"/>
    </source>
</evidence>
<name>A0ABP9IAG6_9ACTN</name>
<evidence type="ECO:0000313" key="3">
    <source>
        <dbReference type="Proteomes" id="UP001500466"/>
    </source>
</evidence>
<dbReference type="Proteomes" id="UP001500466">
    <property type="component" value="Unassembled WGS sequence"/>
</dbReference>
<evidence type="ECO:0000256" key="1">
    <source>
        <dbReference type="SAM" id="Phobius"/>
    </source>
</evidence>
<sequence length="425" mass="42929">MATTVSGIPPSQLADFAGVYTTNTGSWGTLFSPLIVNDDGTFNVAGALATPTYVPENNVWGFGPLTVTGVSQTATISGQIGFFPGTPATFKGAVTVEGFSKTYLIGGTQLTDVVAPVLAAAVNAAGLLDVGDRMTITADNGSFLVVASDGSISATGAQSDAAMFVVTTIGTALTLATDAGQPVTVDATGQLKAIADATPTSFVVDLSCTGNALFSVADGGYWTVGDDSAVLVDPATTLSNAMQFSPQVQPVSFEELCARHGIDPEALTAVSPCTQAQAMLAVSVVNGLFVAAGLGPFMLASKAASRMAAIMMSAPTLLQKFAAAAPQIANNPSNLAAITAPLLVAVAATGNLLWLLFKSVLVASIWATLFWAAAKVAEIVFLIEAFIAEIIAAVAVWGMSVLKSAVNVVEQCPNAAAPLPGGATT</sequence>
<organism evidence="2 3">
    <name type="scientific">Yinghuangia aomiensis</name>
    <dbReference type="NCBI Taxonomy" id="676205"/>
    <lineage>
        <taxon>Bacteria</taxon>
        <taxon>Bacillati</taxon>
        <taxon>Actinomycetota</taxon>
        <taxon>Actinomycetes</taxon>
        <taxon>Kitasatosporales</taxon>
        <taxon>Streptomycetaceae</taxon>
        <taxon>Yinghuangia</taxon>
    </lineage>
</organism>